<dbReference type="InterPro" id="IPR036217">
    <property type="entry name" value="MethylDNA_cys_MeTrfase_DNAb"/>
</dbReference>
<keyword evidence="1" id="KW-0227">DNA damage</keyword>
<feature type="domain" description="Methylated-DNA-[protein]-cysteine S-methyltransferase DNA binding" evidence="2">
    <location>
        <begin position="75"/>
        <end position="132"/>
    </location>
</feature>
<organism evidence="3 4">
    <name type="scientific">Halorientalis brevis</name>
    <dbReference type="NCBI Taxonomy" id="1126241"/>
    <lineage>
        <taxon>Archaea</taxon>
        <taxon>Methanobacteriati</taxon>
        <taxon>Methanobacteriota</taxon>
        <taxon>Stenosarchaea group</taxon>
        <taxon>Halobacteria</taxon>
        <taxon>Halobacteriales</taxon>
        <taxon>Haloarculaceae</taxon>
        <taxon>Halorientalis</taxon>
    </lineage>
</organism>
<protein>
    <submittedName>
        <fullName evidence="3">MGMT family protein</fullName>
    </submittedName>
</protein>
<dbReference type="Proteomes" id="UP001597119">
    <property type="component" value="Unassembled WGS sequence"/>
</dbReference>
<proteinExistence type="predicted"/>
<dbReference type="Pfam" id="PF01035">
    <property type="entry name" value="DNA_binding_1"/>
    <property type="match status" value="1"/>
</dbReference>
<dbReference type="InterPro" id="IPR036388">
    <property type="entry name" value="WH-like_DNA-bd_sf"/>
</dbReference>
<dbReference type="RefSeq" id="WP_247375791.1">
    <property type="nucleotide sequence ID" value="NZ_JALLGV010000001.1"/>
</dbReference>
<dbReference type="SUPFAM" id="SSF46767">
    <property type="entry name" value="Methylated DNA-protein cysteine methyltransferase, C-terminal domain"/>
    <property type="match status" value="1"/>
</dbReference>
<dbReference type="GO" id="GO:0006974">
    <property type="term" value="P:DNA damage response"/>
    <property type="evidence" value="ECO:0007669"/>
    <property type="project" value="UniProtKB-KW"/>
</dbReference>
<reference evidence="3 4" key="1">
    <citation type="journal article" date="2019" name="Int. J. Syst. Evol. Microbiol.">
        <title>The Global Catalogue of Microorganisms (GCM) 10K type strain sequencing project: providing services to taxonomists for standard genome sequencing and annotation.</title>
        <authorList>
            <consortium name="The Broad Institute Genomics Platform"/>
            <consortium name="The Broad Institute Genome Sequencing Center for Infectious Disease"/>
            <person name="Wu L."/>
            <person name="Ma J."/>
        </authorList>
    </citation>
    <scope>NUCLEOTIDE SEQUENCE [LARGE SCALE GENOMIC DNA]</scope>
    <source>
        <strain evidence="3 4">CGMCC 1.12125</strain>
    </source>
</reference>
<accession>A0ABD6CAD8</accession>
<keyword evidence="4" id="KW-1185">Reference proteome</keyword>
<name>A0ABD6CAD8_9EURY</name>
<dbReference type="InterPro" id="IPR014048">
    <property type="entry name" value="MethylDNA_cys_MeTrfase_DNA-bd"/>
</dbReference>
<comment type="caution">
    <text evidence="3">The sequence shown here is derived from an EMBL/GenBank/DDBJ whole genome shotgun (WGS) entry which is preliminary data.</text>
</comment>
<evidence type="ECO:0000256" key="1">
    <source>
        <dbReference type="ARBA" id="ARBA00022763"/>
    </source>
</evidence>
<gene>
    <name evidence="3" type="ORF">ACFR9U_07875</name>
</gene>
<sequence>MDDTAGIYAREVPFLDRYVQLGIAQGRVISVSFPDAPDGDADEEHELLDRIDAYLEGVEEDFTDITVALTVPTDQRNVLETVRGIPYGSQIGVEKIAQMAAGLDPEDDGDRRLVREALQANPTPLLIPDHRVRDGPSAAPADVAQKLRSVEGL</sequence>
<dbReference type="AlphaFoldDB" id="A0ABD6CAD8"/>
<evidence type="ECO:0000313" key="3">
    <source>
        <dbReference type="EMBL" id="MFD1586897.1"/>
    </source>
</evidence>
<dbReference type="Gene3D" id="1.10.10.10">
    <property type="entry name" value="Winged helix-like DNA-binding domain superfamily/Winged helix DNA-binding domain"/>
    <property type="match status" value="1"/>
</dbReference>
<dbReference type="EMBL" id="JBHUDJ010000003">
    <property type="protein sequence ID" value="MFD1586897.1"/>
    <property type="molecule type" value="Genomic_DNA"/>
</dbReference>
<evidence type="ECO:0000259" key="2">
    <source>
        <dbReference type="Pfam" id="PF01035"/>
    </source>
</evidence>
<evidence type="ECO:0000313" key="4">
    <source>
        <dbReference type="Proteomes" id="UP001597119"/>
    </source>
</evidence>